<keyword evidence="1" id="KW-0812">Transmembrane</keyword>
<feature type="transmembrane region" description="Helical" evidence="1">
    <location>
        <begin position="242"/>
        <end position="263"/>
    </location>
</feature>
<keyword evidence="1" id="KW-1133">Transmembrane helix</keyword>
<accession>A0ABT8TZJ8</accession>
<dbReference type="EMBL" id="JAULSC010000034">
    <property type="protein sequence ID" value="MDO3397966.1"/>
    <property type="molecule type" value="Genomic_DNA"/>
</dbReference>
<dbReference type="InterPro" id="IPR041304">
    <property type="entry name" value="AbiTii"/>
</dbReference>
<name>A0ABT8TZJ8_9ACTN</name>
<protein>
    <recommendedName>
        <fullName evidence="2">AbiTii domain-containing protein</fullName>
    </recommendedName>
</protein>
<organism evidence="3 4">
    <name type="scientific">Nocardioides cremeus</name>
    <dbReference type="NCBI Taxonomy" id="3058044"/>
    <lineage>
        <taxon>Bacteria</taxon>
        <taxon>Bacillati</taxon>
        <taxon>Actinomycetota</taxon>
        <taxon>Actinomycetes</taxon>
        <taxon>Propionibacteriales</taxon>
        <taxon>Nocardioidaceae</taxon>
        <taxon>Nocardioides</taxon>
    </lineage>
</organism>
<sequence>MASLLDQIEKGALDSSVPLADVLRKCLALGGKSGSTELRDWARQELEGYEQREDLPDYRVLPAVIALDGVTISSIVNQQHISPSALPDFAQEAIGEQAPIYWGIGQIEALIKDADGGTVKITLPHASDLVRYMNAQDTRYGQSITGLYWALTSSALSGLLDRVRTILVGLVAELRASGALGVNEVPSTAAANQAVHVVVHGAKRSPITVNTVSASGAGNTATANPSPTPDHSLWARLRKPGAFVVGAATVIGGVVAVVAWQGWNPFG</sequence>
<dbReference type="RefSeq" id="WP_302710172.1">
    <property type="nucleotide sequence ID" value="NZ_JAULSC010000034.1"/>
</dbReference>
<gene>
    <name evidence="3" type="ORF">QWJ41_19745</name>
</gene>
<comment type="caution">
    <text evidence="3">The sequence shown here is derived from an EMBL/GenBank/DDBJ whole genome shotgun (WGS) entry which is preliminary data.</text>
</comment>
<evidence type="ECO:0000313" key="3">
    <source>
        <dbReference type="EMBL" id="MDO3397966.1"/>
    </source>
</evidence>
<reference evidence="3" key="1">
    <citation type="submission" date="2023-06" db="EMBL/GenBank/DDBJ databases">
        <title>Genome sequence of Nocardioides sp. SOB44.</title>
        <authorList>
            <person name="Zhang G."/>
        </authorList>
    </citation>
    <scope>NUCLEOTIDE SEQUENCE</scope>
    <source>
        <strain evidence="3">SOB44</strain>
    </source>
</reference>
<keyword evidence="4" id="KW-1185">Reference proteome</keyword>
<evidence type="ECO:0000313" key="4">
    <source>
        <dbReference type="Proteomes" id="UP001168363"/>
    </source>
</evidence>
<dbReference type="Proteomes" id="UP001168363">
    <property type="component" value="Unassembled WGS sequence"/>
</dbReference>
<evidence type="ECO:0000256" key="1">
    <source>
        <dbReference type="SAM" id="Phobius"/>
    </source>
</evidence>
<proteinExistence type="predicted"/>
<dbReference type="Pfam" id="PF18864">
    <property type="entry name" value="AbiTii"/>
    <property type="match status" value="1"/>
</dbReference>
<evidence type="ECO:0000259" key="2">
    <source>
        <dbReference type="Pfam" id="PF18864"/>
    </source>
</evidence>
<feature type="domain" description="AbiTii" evidence="2">
    <location>
        <begin position="3"/>
        <end position="196"/>
    </location>
</feature>
<keyword evidence="1" id="KW-0472">Membrane</keyword>